<comment type="caution">
    <text evidence="2">The sequence shown here is derived from an EMBL/GenBank/DDBJ whole genome shotgun (WGS) entry which is preliminary data.</text>
</comment>
<gene>
    <name evidence="2" type="ORF">Tci_182614</name>
</gene>
<dbReference type="EMBL" id="BKCJ010045363">
    <property type="protein sequence ID" value="GEW10638.1"/>
    <property type="molecule type" value="Genomic_DNA"/>
</dbReference>
<evidence type="ECO:0000313" key="2">
    <source>
        <dbReference type="EMBL" id="GEW10638.1"/>
    </source>
</evidence>
<name>A0A699GRJ0_TANCI</name>
<organism evidence="2">
    <name type="scientific">Tanacetum cinerariifolium</name>
    <name type="common">Dalmatian daisy</name>
    <name type="synonym">Chrysanthemum cinerariifolium</name>
    <dbReference type="NCBI Taxonomy" id="118510"/>
    <lineage>
        <taxon>Eukaryota</taxon>
        <taxon>Viridiplantae</taxon>
        <taxon>Streptophyta</taxon>
        <taxon>Embryophyta</taxon>
        <taxon>Tracheophyta</taxon>
        <taxon>Spermatophyta</taxon>
        <taxon>Magnoliopsida</taxon>
        <taxon>eudicotyledons</taxon>
        <taxon>Gunneridae</taxon>
        <taxon>Pentapetalae</taxon>
        <taxon>asterids</taxon>
        <taxon>campanulids</taxon>
        <taxon>Asterales</taxon>
        <taxon>Asteraceae</taxon>
        <taxon>Asteroideae</taxon>
        <taxon>Anthemideae</taxon>
        <taxon>Anthemidinae</taxon>
        <taxon>Tanacetum</taxon>
    </lineage>
</organism>
<evidence type="ECO:0000256" key="1">
    <source>
        <dbReference type="SAM" id="MobiDB-lite"/>
    </source>
</evidence>
<reference evidence="2" key="1">
    <citation type="journal article" date="2019" name="Sci. Rep.">
        <title>Draft genome of Tanacetum cinerariifolium, the natural source of mosquito coil.</title>
        <authorList>
            <person name="Yamashiro T."/>
            <person name="Shiraishi A."/>
            <person name="Satake H."/>
            <person name="Nakayama K."/>
        </authorList>
    </citation>
    <scope>NUCLEOTIDE SEQUENCE</scope>
</reference>
<dbReference type="AlphaFoldDB" id="A0A699GRJ0"/>
<feature type="region of interest" description="Disordered" evidence="1">
    <location>
        <begin position="174"/>
        <end position="197"/>
    </location>
</feature>
<protein>
    <recommendedName>
        <fullName evidence="3">Reverse transcriptase domain-containing protein</fullName>
    </recommendedName>
</protein>
<evidence type="ECO:0008006" key="3">
    <source>
        <dbReference type="Google" id="ProtNLM"/>
    </source>
</evidence>
<sequence>MESDEVIKSRVKNLIPIPSKSEVTSKNESKFDVPVNDESSPIFMTFSNLLFDCNDDFTSSDDVSLCNEDISMENFKIYSNPLFDDEEIISSKIDLHHFNAESNLLESLLNNDTLIDSSPKFDYHLEEFSEEIDLFLDTNDLMPSGIENDDYDSKGDIHFLEEFLSNDPFPFPKNESSNFDHHNDPSFPHPPPEPPDVEILFDFEPDTGVLIAKWIAPDLEASRAHGFVHHPLEFQSLAYGNLIS</sequence>
<proteinExistence type="predicted"/>
<accession>A0A699GRJ0</accession>